<dbReference type="Pfam" id="PF01930">
    <property type="entry name" value="Cas_Cas4"/>
    <property type="match status" value="1"/>
</dbReference>
<dbReference type="GO" id="GO:0046872">
    <property type="term" value="F:metal ion binding"/>
    <property type="evidence" value="ECO:0007669"/>
    <property type="project" value="UniProtKB-KW"/>
</dbReference>
<dbReference type="InterPro" id="IPR011604">
    <property type="entry name" value="PDDEXK-like_dom_sf"/>
</dbReference>
<dbReference type="STRING" id="651182.TOL2_C09640"/>
<feature type="domain" description="DUF83" evidence="10">
    <location>
        <begin position="16"/>
        <end position="172"/>
    </location>
</feature>
<dbReference type="Proteomes" id="UP000007347">
    <property type="component" value="Chromosome"/>
</dbReference>
<dbReference type="Gene3D" id="3.90.320.10">
    <property type="match status" value="1"/>
</dbReference>
<dbReference type="EC" id="3.1.12.1" evidence="9"/>
<dbReference type="AlphaFoldDB" id="K0N4U2"/>
<comment type="function">
    <text evidence="9">CRISPR (clustered regularly interspaced short palindromic repeat) is an adaptive immune system that provides protection against mobile genetic elements (viruses, transposable elements and conjugative plasmids). CRISPR clusters contain sequences complementary to antecedent mobile elements and target invading nucleic acids. CRISPR clusters are transcribed and processed into CRISPR RNA (crRNA).</text>
</comment>
<organism evidence="11 12">
    <name type="scientific">Desulfobacula toluolica (strain DSM 7467 / Tol2)</name>
    <dbReference type="NCBI Taxonomy" id="651182"/>
    <lineage>
        <taxon>Bacteria</taxon>
        <taxon>Pseudomonadati</taxon>
        <taxon>Thermodesulfobacteriota</taxon>
        <taxon>Desulfobacteria</taxon>
        <taxon>Desulfobacterales</taxon>
        <taxon>Desulfobacteraceae</taxon>
        <taxon>Desulfobacula</taxon>
    </lineage>
</organism>
<name>K0N4U2_DESTT</name>
<dbReference type="GO" id="GO:0051536">
    <property type="term" value="F:iron-sulfur cluster binding"/>
    <property type="evidence" value="ECO:0007669"/>
    <property type="project" value="UniProtKB-KW"/>
</dbReference>
<keyword evidence="8 9" id="KW-0464">Manganese</keyword>
<dbReference type="EMBL" id="FO203503">
    <property type="protein sequence ID" value="CCK79129.1"/>
    <property type="molecule type" value="Genomic_DNA"/>
</dbReference>
<evidence type="ECO:0000313" key="11">
    <source>
        <dbReference type="EMBL" id="CCK79129.1"/>
    </source>
</evidence>
<dbReference type="InterPro" id="IPR022765">
    <property type="entry name" value="Dna2/Cas4_DUF83"/>
</dbReference>
<dbReference type="HOGENOM" id="CLU_133784_0_0_7"/>
<evidence type="ECO:0000256" key="9">
    <source>
        <dbReference type="RuleBase" id="RU365022"/>
    </source>
</evidence>
<keyword evidence="5 9" id="KW-0408">Iron</keyword>
<protein>
    <recommendedName>
        <fullName evidence="9">CRISPR-associated exonuclease Cas4</fullName>
        <ecNumber evidence="9">3.1.12.1</ecNumber>
    </recommendedName>
</protein>
<proteinExistence type="inferred from homology"/>
<evidence type="ECO:0000256" key="4">
    <source>
        <dbReference type="ARBA" id="ARBA00022839"/>
    </source>
</evidence>
<gene>
    <name evidence="11" type="ordered locus">TOL2_C09640</name>
</gene>
<evidence type="ECO:0000256" key="2">
    <source>
        <dbReference type="ARBA" id="ARBA00022723"/>
    </source>
</evidence>
<evidence type="ECO:0000256" key="3">
    <source>
        <dbReference type="ARBA" id="ARBA00022801"/>
    </source>
</evidence>
<dbReference type="GO" id="GO:0051607">
    <property type="term" value="P:defense response to virus"/>
    <property type="evidence" value="ECO:0007669"/>
    <property type="project" value="UniProtKB-KW"/>
</dbReference>
<keyword evidence="2 9" id="KW-0479">Metal-binding</keyword>
<comment type="cofactor">
    <cofactor evidence="9">
        <name>Mg(2+)</name>
        <dbReference type="ChEBI" id="CHEBI:18420"/>
    </cofactor>
    <cofactor evidence="9">
        <name>Mn(2+)</name>
        <dbReference type="ChEBI" id="CHEBI:29035"/>
    </cofactor>
    <text evidence="9">Mg(2+) or Mn(2+) required for ssDNA cleavage activity.</text>
</comment>
<evidence type="ECO:0000313" key="12">
    <source>
        <dbReference type="Proteomes" id="UP000007347"/>
    </source>
</evidence>
<keyword evidence="4 9" id="KW-0269">Exonuclease</keyword>
<dbReference type="PANTHER" id="PTHR37168">
    <property type="entry name" value="CRISPR-ASSOCIATED EXONUCLEASE CAS4"/>
    <property type="match status" value="1"/>
</dbReference>
<dbReference type="InterPro" id="IPR013343">
    <property type="entry name" value="CRISPR-assoc_prot_Cas4"/>
</dbReference>
<keyword evidence="1 9" id="KW-0540">Nuclease</keyword>
<keyword evidence="12" id="KW-1185">Reference proteome</keyword>
<sequence>MNRFLMGENMDNINFTGTQINYYFVCKRKLWLFTRAIRFEDENEYVQLGKLIDESTYKRNKKQIEIGNIKIDFIDNTGVIHEIKKSNKIEKAHIYQLKYYIYFLNKMGVKNIIGEIDYPKLKQRQKVILDAEDEMEFKTIFSDIHEILDRKKPPAIINKPYCKKCAYYEFCFV</sequence>
<accession>K0N4U2</accession>
<evidence type="ECO:0000256" key="8">
    <source>
        <dbReference type="ARBA" id="ARBA00023211"/>
    </source>
</evidence>
<comment type="similarity">
    <text evidence="9">Belongs to the CRISPR-associated exonuclease Cas4 family.</text>
</comment>
<evidence type="ECO:0000256" key="5">
    <source>
        <dbReference type="ARBA" id="ARBA00023004"/>
    </source>
</evidence>
<keyword evidence="3 9" id="KW-0378">Hydrolase</keyword>
<dbReference type="PATRIC" id="fig|651182.5.peg.1157"/>
<evidence type="ECO:0000256" key="6">
    <source>
        <dbReference type="ARBA" id="ARBA00023014"/>
    </source>
</evidence>
<dbReference type="NCBIfam" id="TIGR00372">
    <property type="entry name" value="cas4"/>
    <property type="match status" value="1"/>
</dbReference>
<evidence type="ECO:0000256" key="1">
    <source>
        <dbReference type="ARBA" id="ARBA00022722"/>
    </source>
</evidence>
<keyword evidence="7 9" id="KW-0051">Antiviral defense</keyword>
<dbReference type="GO" id="GO:0004527">
    <property type="term" value="F:exonuclease activity"/>
    <property type="evidence" value="ECO:0007669"/>
    <property type="project" value="UniProtKB-KW"/>
</dbReference>
<reference evidence="11 12" key="1">
    <citation type="journal article" date="2013" name="Environ. Microbiol.">
        <title>Complete genome, catabolic sub-proteomes and key-metabolites of Desulfobacula toluolica Tol2, a marine, aromatic compound-degrading, sulfate-reducing bacterium.</title>
        <authorList>
            <person name="Wohlbrand L."/>
            <person name="Jacob J.H."/>
            <person name="Kube M."/>
            <person name="Mussmann M."/>
            <person name="Jarling R."/>
            <person name="Beck A."/>
            <person name="Amann R."/>
            <person name="Wilkes H."/>
            <person name="Reinhardt R."/>
            <person name="Rabus R."/>
        </authorList>
    </citation>
    <scope>NUCLEOTIDE SEQUENCE [LARGE SCALE GENOMIC DNA]</scope>
    <source>
        <strain evidence="12">DSM 7467 / Tol2</strain>
    </source>
</reference>
<keyword evidence="6 9" id="KW-0411">Iron-sulfur</keyword>
<dbReference type="KEGG" id="dto:TOL2_C09640"/>
<evidence type="ECO:0000256" key="7">
    <source>
        <dbReference type="ARBA" id="ARBA00023118"/>
    </source>
</evidence>
<evidence type="ECO:0000259" key="10">
    <source>
        <dbReference type="Pfam" id="PF01930"/>
    </source>
</evidence>
<comment type="cofactor">
    <cofactor evidence="9">
        <name>iron-sulfur cluster</name>
        <dbReference type="ChEBI" id="CHEBI:30408"/>
    </cofactor>
</comment>
<dbReference type="PANTHER" id="PTHR37168:SF1">
    <property type="entry name" value="CRISPR-ASSOCIATED EXONUCLEASE CAS4"/>
    <property type="match status" value="1"/>
</dbReference>